<sequence length="57" mass="6701">MKNTQEYEYLISEIDKMRKRMYDAIERGLSLTDVEVVEVSQRLDSLLNDYNKSVQAA</sequence>
<dbReference type="EMBL" id="JAEEGC010000226">
    <property type="protein sequence ID" value="MBV7276891.1"/>
    <property type="molecule type" value="Genomic_DNA"/>
</dbReference>
<dbReference type="RefSeq" id="WP_218323968.1">
    <property type="nucleotide sequence ID" value="NZ_JAEEGC010000226.1"/>
</dbReference>
<comment type="caution">
    <text evidence="1">The sequence shown here is derived from an EMBL/GenBank/DDBJ whole genome shotgun (WGS) entry which is preliminary data.</text>
</comment>
<reference evidence="1" key="1">
    <citation type="submission" date="2020-12" db="EMBL/GenBank/DDBJ databases">
        <title>Clostridium thailandense sp. nov., a novel acetogenic bacterium isolated from peat land soil in Thailand.</title>
        <authorList>
            <person name="Chaikitkaew S."/>
            <person name="Birkeland N.K."/>
        </authorList>
    </citation>
    <scope>NUCLEOTIDE SEQUENCE</scope>
    <source>
        <strain evidence="1">PL3</strain>
    </source>
</reference>
<dbReference type="Pfam" id="PF09388">
    <property type="entry name" value="SpoOE-like"/>
    <property type="match status" value="1"/>
</dbReference>
<protein>
    <submittedName>
        <fullName evidence="1">Aspartyl-phosphate phosphatase Spo0E family protein</fullName>
    </submittedName>
</protein>
<gene>
    <name evidence="1" type="ORF">I6U48_28900</name>
</gene>
<dbReference type="GO" id="GO:0043937">
    <property type="term" value="P:regulation of sporulation"/>
    <property type="evidence" value="ECO:0007669"/>
    <property type="project" value="InterPro"/>
</dbReference>
<name>A0A949WU34_9CLOT</name>
<organism evidence="1 2">
    <name type="scientific">Clostridium thailandense</name>
    <dbReference type="NCBI Taxonomy" id="2794346"/>
    <lineage>
        <taxon>Bacteria</taxon>
        <taxon>Bacillati</taxon>
        <taxon>Bacillota</taxon>
        <taxon>Clostridia</taxon>
        <taxon>Eubacteriales</taxon>
        <taxon>Clostridiaceae</taxon>
        <taxon>Clostridium</taxon>
    </lineage>
</organism>
<dbReference type="InterPro" id="IPR018540">
    <property type="entry name" value="Spo0E-like"/>
</dbReference>
<evidence type="ECO:0000313" key="2">
    <source>
        <dbReference type="Proteomes" id="UP000694308"/>
    </source>
</evidence>
<proteinExistence type="predicted"/>
<keyword evidence="2" id="KW-1185">Reference proteome</keyword>
<evidence type="ECO:0000313" key="1">
    <source>
        <dbReference type="EMBL" id="MBV7276891.1"/>
    </source>
</evidence>
<dbReference type="Proteomes" id="UP000694308">
    <property type="component" value="Unassembled WGS sequence"/>
</dbReference>
<dbReference type="AlphaFoldDB" id="A0A949WU34"/>
<accession>A0A949WU34</accession>